<evidence type="ECO:0000313" key="3">
    <source>
        <dbReference type="EMBL" id="MFC4401946.1"/>
    </source>
</evidence>
<dbReference type="Pfam" id="PF00795">
    <property type="entry name" value="CN_hydrolase"/>
    <property type="match status" value="1"/>
</dbReference>
<dbReference type="CDD" id="cd07583">
    <property type="entry name" value="nitrilase_5"/>
    <property type="match status" value="1"/>
</dbReference>
<evidence type="ECO:0000256" key="1">
    <source>
        <dbReference type="ARBA" id="ARBA00010613"/>
    </source>
</evidence>
<feature type="domain" description="CN hydrolase" evidence="2">
    <location>
        <begin position="1"/>
        <end position="240"/>
    </location>
</feature>
<evidence type="ECO:0000259" key="2">
    <source>
        <dbReference type="PROSITE" id="PS50263"/>
    </source>
</evidence>
<keyword evidence="3" id="KW-0378">Hydrolase</keyword>
<dbReference type="PANTHER" id="PTHR23088:SF27">
    <property type="entry name" value="DEAMINATED GLUTATHIONE AMIDASE"/>
    <property type="match status" value="1"/>
</dbReference>
<dbReference type="Gene3D" id="3.60.110.10">
    <property type="entry name" value="Carbon-nitrogen hydrolase"/>
    <property type="match status" value="1"/>
</dbReference>
<comment type="similarity">
    <text evidence="1">Belongs to the carbon-nitrogen hydrolase superfamily. NIT1/NIT2 family.</text>
</comment>
<dbReference type="GO" id="GO:0016787">
    <property type="term" value="F:hydrolase activity"/>
    <property type="evidence" value="ECO:0007669"/>
    <property type="project" value="UniProtKB-KW"/>
</dbReference>
<keyword evidence="4" id="KW-1185">Reference proteome</keyword>
<dbReference type="PANTHER" id="PTHR23088">
    <property type="entry name" value="NITRILASE-RELATED"/>
    <property type="match status" value="1"/>
</dbReference>
<sequence>MNFSIYQMDVIVANPDQNRHKIANWVKKQINHKQVDTIVLPEMWNTGYALDQLEELADDEGRQTIPFLSELAEKYNVNIIGGSVANRKKDGIFNSSFVFNRCGELIYQYDKIHLVPMLDEPKYLQGGNVKAEIFQLDGIKIGLIICYDLRFPEITRSLALQGAEVICVLAQWPASRKEHWIYLQHARAIENQCFIISANSSGTCNGTAFAGESMVIDPSGKLVTKGPAEQETTINTMINLNKVAETRQAIPIFSSRVPHLYGGGNSDA</sequence>
<dbReference type="SUPFAM" id="SSF56317">
    <property type="entry name" value="Carbon-nitrogen hydrolase"/>
    <property type="match status" value="1"/>
</dbReference>
<dbReference type="InterPro" id="IPR001110">
    <property type="entry name" value="UPF0012_CS"/>
</dbReference>
<dbReference type="Proteomes" id="UP001595882">
    <property type="component" value="Unassembled WGS sequence"/>
</dbReference>
<gene>
    <name evidence="3" type="ORF">ACFOY7_02395</name>
</gene>
<dbReference type="InterPro" id="IPR036526">
    <property type="entry name" value="C-N_Hydrolase_sf"/>
</dbReference>
<accession>A0ABV8WQ31</accession>
<proteinExistence type="inferred from homology"/>
<protein>
    <submittedName>
        <fullName evidence="3">Carbon-nitrogen family hydrolase</fullName>
    </submittedName>
</protein>
<dbReference type="PROSITE" id="PS50263">
    <property type="entry name" value="CN_HYDROLASE"/>
    <property type="match status" value="1"/>
</dbReference>
<comment type="caution">
    <text evidence="3">The sequence shown here is derived from an EMBL/GenBank/DDBJ whole genome shotgun (WGS) entry which is preliminary data.</text>
</comment>
<organism evidence="3 4">
    <name type="scientific">Gracilibacillus xinjiangensis</name>
    <dbReference type="NCBI Taxonomy" id="1193282"/>
    <lineage>
        <taxon>Bacteria</taxon>
        <taxon>Bacillati</taxon>
        <taxon>Bacillota</taxon>
        <taxon>Bacilli</taxon>
        <taxon>Bacillales</taxon>
        <taxon>Bacillaceae</taxon>
        <taxon>Gracilibacillus</taxon>
    </lineage>
</organism>
<dbReference type="RefSeq" id="WP_390249033.1">
    <property type="nucleotide sequence ID" value="NZ_JBHSDT010000002.1"/>
</dbReference>
<evidence type="ECO:0000313" key="4">
    <source>
        <dbReference type="Proteomes" id="UP001595882"/>
    </source>
</evidence>
<reference evidence="4" key="1">
    <citation type="journal article" date="2019" name="Int. J. Syst. Evol. Microbiol.">
        <title>The Global Catalogue of Microorganisms (GCM) 10K type strain sequencing project: providing services to taxonomists for standard genome sequencing and annotation.</title>
        <authorList>
            <consortium name="The Broad Institute Genomics Platform"/>
            <consortium name="The Broad Institute Genome Sequencing Center for Infectious Disease"/>
            <person name="Wu L."/>
            <person name="Ma J."/>
        </authorList>
    </citation>
    <scope>NUCLEOTIDE SEQUENCE [LARGE SCALE GENOMIC DNA]</scope>
    <source>
        <strain evidence="4">CCUG 37865</strain>
    </source>
</reference>
<dbReference type="PROSITE" id="PS01227">
    <property type="entry name" value="UPF0012"/>
    <property type="match status" value="1"/>
</dbReference>
<dbReference type="InterPro" id="IPR003010">
    <property type="entry name" value="C-N_Hydrolase"/>
</dbReference>
<name>A0ABV8WQ31_9BACI</name>
<dbReference type="EMBL" id="JBHSDT010000002">
    <property type="protein sequence ID" value="MFC4401946.1"/>
    <property type="molecule type" value="Genomic_DNA"/>
</dbReference>